<dbReference type="PANTHER" id="PTHR11850">
    <property type="entry name" value="HOMEOBOX PROTEIN TRANSCRIPTION FACTORS"/>
    <property type="match status" value="1"/>
</dbReference>
<evidence type="ECO:0000256" key="4">
    <source>
        <dbReference type="ARBA" id="ARBA00023125"/>
    </source>
</evidence>
<dbReference type="InterPro" id="IPR050224">
    <property type="entry name" value="TALE_homeobox"/>
</dbReference>
<name>A0AAD5BLK6_AMBAR</name>
<dbReference type="PROSITE" id="PS50071">
    <property type="entry name" value="HOMEOBOX_2"/>
    <property type="match status" value="1"/>
</dbReference>
<comment type="similarity">
    <text evidence="2">Belongs to the TALE/BELL homeobox family.</text>
</comment>
<feature type="region of interest" description="Disordered" evidence="9">
    <location>
        <begin position="418"/>
        <end position="450"/>
    </location>
</feature>
<dbReference type="CDD" id="cd00086">
    <property type="entry name" value="homeodomain"/>
    <property type="match status" value="1"/>
</dbReference>
<comment type="subcellular location">
    <subcellularLocation>
        <location evidence="1 8">Nucleus</location>
    </subcellularLocation>
</comment>
<feature type="region of interest" description="Disordered" evidence="9">
    <location>
        <begin position="175"/>
        <end position="205"/>
    </location>
</feature>
<dbReference type="SMART" id="SM00389">
    <property type="entry name" value="HOX"/>
    <property type="match status" value="1"/>
</dbReference>
<evidence type="ECO:0000256" key="8">
    <source>
        <dbReference type="PROSITE-ProRule" id="PRU00108"/>
    </source>
</evidence>
<accession>A0AAD5BLK6</accession>
<keyword evidence="7 8" id="KW-0539">Nucleus</keyword>
<reference evidence="11" key="1">
    <citation type="submission" date="2022-06" db="EMBL/GenBank/DDBJ databases">
        <title>Uncovering the hologenomic basis of an extraordinary plant invasion.</title>
        <authorList>
            <person name="Bieker V.C."/>
            <person name="Martin M.D."/>
            <person name="Gilbert T."/>
            <person name="Hodgins K."/>
            <person name="Battlay P."/>
            <person name="Petersen B."/>
            <person name="Wilson J."/>
        </authorList>
    </citation>
    <scope>NUCLEOTIDE SEQUENCE</scope>
    <source>
        <strain evidence="11">AA19_3_7</strain>
        <tissue evidence="11">Leaf</tissue>
    </source>
</reference>
<feature type="compositionally biased region" description="Polar residues" evidence="9">
    <location>
        <begin position="190"/>
        <end position="200"/>
    </location>
</feature>
<proteinExistence type="inferred from homology"/>
<evidence type="ECO:0000256" key="7">
    <source>
        <dbReference type="ARBA" id="ARBA00023242"/>
    </source>
</evidence>
<feature type="compositionally biased region" description="Basic and acidic residues" evidence="9">
    <location>
        <begin position="179"/>
        <end position="189"/>
    </location>
</feature>
<dbReference type="GO" id="GO:0006355">
    <property type="term" value="P:regulation of DNA-templated transcription"/>
    <property type="evidence" value="ECO:0007669"/>
    <property type="project" value="InterPro"/>
</dbReference>
<dbReference type="SUPFAM" id="SSF46689">
    <property type="entry name" value="Homeodomain-like"/>
    <property type="match status" value="1"/>
</dbReference>
<dbReference type="Pfam" id="PF07526">
    <property type="entry name" value="POX"/>
    <property type="match status" value="1"/>
</dbReference>
<dbReference type="EMBL" id="JAMZMK010011914">
    <property type="protein sequence ID" value="KAI7725551.1"/>
    <property type="molecule type" value="Genomic_DNA"/>
</dbReference>
<evidence type="ECO:0000256" key="1">
    <source>
        <dbReference type="ARBA" id="ARBA00004123"/>
    </source>
</evidence>
<dbReference type="SMART" id="SM00574">
    <property type="entry name" value="POX"/>
    <property type="match status" value="1"/>
</dbReference>
<evidence type="ECO:0000256" key="3">
    <source>
        <dbReference type="ARBA" id="ARBA00023015"/>
    </source>
</evidence>
<dbReference type="Proteomes" id="UP001206925">
    <property type="component" value="Unassembled WGS sequence"/>
</dbReference>
<evidence type="ECO:0000256" key="5">
    <source>
        <dbReference type="ARBA" id="ARBA00023155"/>
    </source>
</evidence>
<dbReference type="AlphaFoldDB" id="A0AAD5BLK6"/>
<keyword evidence="3" id="KW-0805">Transcription regulation</keyword>
<keyword evidence="12" id="KW-1185">Reference proteome</keyword>
<keyword evidence="4 8" id="KW-0238">DNA-binding</keyword>
<dbReference type="InterPro" id="IPR001356">
    <property type="entry name" value="HD"/>
</dbReference>
<feature type="DNA-binding region" description="Homeobox" evidence="8">
    <location>
        <begin position="318"/>
        <end position="380"/>
    </location>
</feature>
<evidence type="ECO:0000259" key="10">
    <source>
        <dbReference type="PROSITE" id="PS50071"/>
    </source>
</evidence>
<protein>
    <recommendedName>
        <fullName evidence="10">Homeobox domain-containing protein</fullName>
    </recommendedName>
</protein>
<dbReference type="Pfam" id="PF05920">
    <property type="entry name" value="Homeobox_KN"/>
    <property type="match status" value="1"/>
</dbReference>
<evidence type="ECO:0000256" key="2">
    <source>
        <dbReference type="ARBA" id="ARBA00006454"/>
    </source>
</evidence>
<sequence>MDDDMAMFVRDDSDDDLDGGGGKRKKSFGDGGMVSRGRRGLVGRSGGERSKVKGNGKRSGQSGGHDAEVKEMWDTIAGGDSEDDKEGTRMVHDNNFIHDSGVDPSERSEFPVAHFMTIAVNSGQYMISYAYDGSYGSVGRILDHKYLNPSQELLEEVANLREALSQLKRNRPSNLQKLGVDDKDSKFTTRESTISSSGELSASEKQDLPNKVTKLFSLLDVVDRNYREYYQQLRIVEAALDVVSGSGAARTYTALAHQTISHHFRCLRDAINGQIQLTRKSLGEQDDSADRVLPRLKNVEKQLRQQRNLHHLGGNGHSWRPQRGLPEGSVSILRAWLFEHFLNPYLKDSEKLMLAKQTGLTRSQIANWFINARVRLWKPMIEDIYKEEFGDAKGHCISSQKHAYKSLNDNSSSSEYKELPIIGEPSKSNPNFFNQMEASRVSEPQLSSDL</sequence>
<keyword evidence="6" id="KW-0804">Transcription</keyword>
<dbReference type="GO" id="GO:0003677">
    <property type="term" value="F:DNA binding"/>
    <property type="evidence" value="ECO:0007669"/>
    <property type="project" value="UniProtKB-UniRule"/>
</dbReference>
<evidence type="ECO:0000313" key="12">
    <source>
        <dbReference type="Proteomes" id="UP001206925"/>
    </source>
</evidence>
<feature type="non-terminal residue" evidence="11">
    <location>
        <position position="1"/>
    </location>
</feature>
<evidence type="ECO:0000256" key="6">
    <source>
        <dbReference type="ARBA" id="ARBA00023163"/>
    </source>
</evidence>
<feature type="region of interest" description="Disordered" evidence="9">
    <location>
        <begin position="1"/>
        <end position="69"/>
    </location>
</feature>
<comment type="caution">
    <text evidence="11">The sequence shown here is derived from an EMBL/GenBank/DDBJ whole genome shotgun (WGS) entry which is preliminary data.</text>
</comment>
<organism evidence="11 12">
    <name type="scientific">Ambrosia artemisiifolia</name>
    <name type="common">Common ragweed</name>
    <dbReference type="NCBI Taxonomy" id="4212"/>
    <lineage>
        <taxon>Eukaryota</taxon>
        <taxon>Viridiplantae</taxon>
        <taxon>Streptophyta</taxon>
        <taxon>Embryophyta</taxon>
        <taxon>Tracheophyta</taxon>
        <taxon>Spermatophyta</taxon>
        <taxon>Magnoliopsida</taxon>
        <taxon>eudicotyledons</taxon>
        <taxon>Gunneridae</taxon>
        <taxon>Pentapetalae</taxon>
        <taxon>asterids</taxon>
        <taxon>campanulids</taxon>
        <taxon>Asterales</taxon>
        <taxon>Asteraceae</taxon>
        <taxon>Asteroideae</taxon>
        <taxon>Heliantheae alliance</taxon>
        <taxon>Heliantheae</taxon>
        <taxon>Ambrosia</taxon>
    </lineage>
</organism>
<keyword evidence="5 8" id="KW-0371">Homeobox</keyword>
<feature type="domain" description="Homeobox" evidence="10">
    <location>
        <begin position="316"/>
        <end position="379"/>
    </location>
</feature>
<evidence type="ECO:0000313" key="11">
    <source>
        <dbReference type="EMBL" id="KAI7725551.1"/>
    </source>
</evidence>
<dbReference type="InterPro" id="IPR008422">
    <property type="entry name" value="KN_HD"/>
</dbReference>
<dbReference type="GO" id="GO:0005634">
    <property type="term" value="C:nucleus"/>
    <property type="evidence" value="ECO:0007669"/>
    <property type="project" value="UniProtKB-SubCell"/>
</dbReference>
<dbReference type="InterPro" id="IPR006563">
    <property type="entry name" value="POX_dom"/>
</dbReference>
<feature type="compositionally biased region" description="Polar residues" evidence="9">
    <location>
        <begin position="426"/>
        <end position="450"/>
    </location>
</feature>
<evidence type="ECO:0000256" key="9">
    <source>
        <dbReference type="SAM" id="MobiDB-lite"/>
    </source>
</evidence>
<gene>
    <name evidence="11" type="ORF">M8C21_019915</name>
</gene>
<dbReference type="InterPro" id="IPR009057">
    <property type="entry name" value="Homeodomain-like_sf"/>
</dbReference>
<dbReference type="Gene3D" id="1.10.10.60">
    <property type="entry name" value="Homeodomain-like"/>
    <property type="match status" value="1"/>
</dbReference>